<name>A0A6A6CH10_ZASCE</name>
<proteinExistence type="predicted"/>
<dbReference type="RefSeq" id="XP_033667416.1">
    <property type="nucleotide sequence ID" value="XM_033812853.1"/>
</dbReference>
<gene>
    <name evidence="1" type="ORF">M409DRAFT_54867</name>
</gene>
<dbReference type="AlphaFoldDB" id="A0A6A6CH10"/>
<reference evidence="1" key="1">
    <citation type="journal article" date="2020" name="Stud. Mycol.">
        <title>101 Dothideomycetes genomes: a test case for predicting lifestyles and emergence of pathogens.</title>
        <authorList>
            <person name="Haridas S."/>
            <person name="Albert R."/>
            <person name="Binder M."/>
            <person name="Bloem J."/>
            <person name="Labutti K."/>
            <person name="Salamov A."/>
            <person name="Andreopoulos B."/>
            <person name="Baker S."/>
            <person name="Barry K."/>
            <person name="Bills G."/>
            <person name="Bluhm B."/>
            <person name="Cannon C."/>
            <person name="Castanera R."/>
            <person name="Culley D."/>
            <person name="Daum C."/>
            <person name="Ezra D."/>
            <person name="Gonzalez J."/>
            <person name="Henrissat B."/>
            <person name="Kuo A."/>
            <person name="Liang C."/>
            <person name="Lipzen A."/>
            <person name="Lutzoni F."/>
            <person name="Magnuson J."/>
            <person name="Mondo S."/>
            <person name="Nolan M."/>
            <person name="Ohm R."/>
            <person name="Pangilinan J."/>
            <person name="Park H.-J."/>
            <person name="Ramirez L."/>
            <person name="Alfaro M."/>
            <person name="Sun H."/>
            <person name="Tritt A."/>
            <person name="Yoshinaga Y."/>
            <person name="Zwiers L.-H."/>
            <person name="Turgeon B."/>
            <person name="Goodwin S."/>
            <person name="Spatafora J."/>
            <person name="Crous P."/>
            <person name="Grigoriev I."/>
        </authorList>
    </citation>
    <scope>NUCLEOTIDE SEQUENCE</scope>
    <source>
        <strain evidence="1">ATCC 36951</strain>
    </source>
</reference>
<protein>
    <submittedName>
        <fullName evidence="1">Uncharacterized protein</fullName>
    </submittedName>
</protein>
<evidence type="ECO:0000313" key="2">
    <source>
        <dbReference type="Proteomes" id="UP000799537"/>
    </source>
</evidence>
<evidence type="ECO:0000313" key="1">
    <source>
        <dbReference type="EMBL" id="KAF2166527.1"/>
    </source>
</evidence>
<dbReference type="GeneID" id="54566125"/>
<dbReference type="Proteomes" id="UP000799537">
    <property type="component" value="Unassembled WGS sequence"/>
</dbReference>
<sequence length="521" mass="58544">MSPDHDTALENANLKDFILVERSPTRWFLLFIATFDLNPLDGVRILVKHLPEPSRRDLWNYQRYGTWVFEIQSSELDLIPMSVLTQRDDIFTAKPSVEKLKELMGGGCLFDGCEDGLVTTNGDTQLAVPWRRSLERIIANGPGREAKTLCPFCMGWELFERHEHLANAWTIDRYPVEVERTHREAINEKREQLGCERLLPGIQLSTLTFGVQRARPNHPARARVPVTKTPEPELSTHLFGWFKHAQERVLGDGCAICREKFQDGESIADLPSSGAFALKTALYWHRGRSHGNVVSIREAPKVFQNPISTSNVAEWHMFLEQDSRRRHTRRIARSQGLHGGLMGTDVALYRCWSLDSLALGAFGSCLHRSICYFKRSIPNVHFHRAEVSCSYLAAHREEQAVTFGIRDCPHSPLCTTSTPADVRDFRLDLSTDDAGPIVCPHGFRRGRMRNVVGTPLLETAGLVAVHLGVVGTGYSPHDFPLARDEAPGFRRVHEQPRTGPTRGSAVKTSCIVMEGRGSDLA</sequence>
<keyword evidence="2" id="KW-1185">Reference proteome</keyword>
<dbReference type="EMBL" id="ML993596">
    <property type="protein sequence ID" value="KAF2166527.1"/>
    <property type="molecule type" value="Genomic_DNA"/>
</dbReference>
<accession>A0A6A6CH10</accession>
<dbReference type="OrthoDB" id="3642276at2759"/>
<organism evidence="1 2">
    <name type="scientific">Zasmidium cellare ATCC 36951</name>
    <dbReference type="NCBI Taxonomy" id="1080233"/>
    <lineage>
        <taxon>Eukaryota</taxon>
        <taxon>Fungi</taxon>
        <taxon>Dikarya</taxon>
        <taxon>Ascomycota</taxon>
        <taxon>Pezizomycotina</taxon>
        <taxon>Dothideomycetes</taxon>
        <taxon>Dothideomycetidae</taxon>
        <taxon>Mycosphaerellales</taxon>
        <taxon>Mycosphaerellaceae</taxon>
        <taxon>Zasmidium</taxon>
    </lineage>
</organism>